<dbReference type="EMBL" id="BC168614">
    <property type="protein sequence ID" value="AAI68614.1"/>
    <property type="molecule type" value="mRNA"/>
</dbReference>
<evidence type="ECO:0000256" key="1">
    <source>
        <dbReference type="ARBA" id="ARBA00004123"/>
    </source>
</evidence>
<feature type="region of interest" description="Disordered" evidence="4">
    <location>
        <begin position="1"/>
        <end position="349"/>
    </location>
</feature>
<dbReference type="GO" id="GO:0000398">
    <property type="term" value="P:mRNA splicing, via spliceosome"/>
    <property type="evidence" value="ECO:0007669"/>
    <property type="project" value="InterPro"/>
</dbReference>
<feature type="compositionally biased region" description="Basic and acidic residues" evidence="4">
    <location>
        <begin position="24"/>
        <end position="33"/>
    </location>
</feature>
<feature type="compositionally biased region" description="Polar residues" evidence="4">
    <location>
        <begin position="501"/>
        <end position="519"/>
    </location>
</feature>
<feature type="compositionally biased region" description="Basic and acidic residues" evidence="4">
    <location>
        <begin position="168"/>
        <end position="189"/>
    </location>
</feature>
<dbReference type="PANTHER" id="PTHR12214">
    <property type="entry name" value="GC-RICH SEQUENCE DNA-BINDING FACTOR"/>
    <property type="match status" value="1"/>
</dbReference>
<evidence type="ECO:0000313" key="6">
    <source>
        <dbReference type="EMBL" id="AAI68614.1"/>
    </source>
</evidence>
<comment type="subcellular location">
    <subcellularLocation>
        <location evidence="1">Nucleus</location>
    </subcellularLocation>
</comment>
<feature type="compositionally biased region" description="Polar residues" evidence="4">
    <location>
        <begin position="244"/>
        <end position="258"/>
    </location>
</feature>
<sequence length="890" mass="101506">KPKRAIRVRKAESSEEEEREEESEQPRAREQRRPAGRGLFCGTERGKRAEAAQGDGAGSDAARRDGSGSDAARRDGSGSDAARRDGAGSDAARRDRAGSDAARRDGAGSDAEGEPDPSETVRTAPVEPEFSIRSTAPPTLLSFAEEREDADFKIKKPSVNAVVFQVQKKTEKNSIIKSYKKERAAKTESDSDSEVEDLEEDGAKSKSDSSSELEDQREDGAKSESNSSSEVENKDPQPQERSDSPNSGMGSSPTSPDSGITGAIPGAKVIRAARRRRRLARAQGDYIPIGTKQEMSSSSQSESDSDIDDHERRIKFAPGTKTLREQMEEEMSSNSDSEMHKSEDEEDLQDKWEEQQIRKAVKYQKGMDEDLPQVRIPPKSKKSVEPRISLPPVTAEDIKKKLASRLNSFHEVHRAHVAEREKYVSDLDSAKTTLEKLEMSSSEQTYKFFKEMKTYVENFVDCVNEKIAQINRLELEMIEIFQKRAESLNKRRQDDLRNESVAVQNISGTKDANGQTTDLMTDCELRRKKRRQKRKECGDSDHYEGMSSDDELSTDDERSFQKNRESIRAQSKTIFEDVHEDFHQIKNILSRFTEWRGRFPESYYDAYISLCLHKLLNPIIRVHLLDWNPLEDKKDLEEMTWYQDLEEFCYRENEVEMNDENSDHKVLSAVIEKTVIPKVSGFVELLWDPLSAVQTDNLAHFCKTNVKHNESCKAVQGLINCLLSTMKKAIEDDVFIPLFPKRLLEDRFSPHSRFQERRFWSAVKMFQNVLCWDGFLQEETLQELSLDKLLNRYLLLVILNAEPGPDSVKKCKRVVECLPQSWFRNLESGSSLHRLLNFSKHLLQSIHTLHKLNDRENMKILVSLLLKIKAVDYAEEAISQYNLEELKVVT</sequence>
<reference evidence="6" key="1">
    <citation type="submission" date="2008-08" db="EMBL/GenBank/DDBJ databases">
        <authorList>
            <consortium name="NIH - Xenopus Gene Collection (XGC) project"/>
        </authorList>
    </citation>
    <scope>NUCLEOTIDE SEQUENCE [LARGE SCALE MRNA]</scope>
    <source>
        <tissue evidence="6">Whole embryo</tissue>
    </source>
</reference>
<evidence type="ECO:0000256" key="4">
    <source>
        <dbReference type="SAM" id="MobiDB-lite"/>
    </source>
</evidence>
<feature type="region of interest" description="Disordered" evidence="4">
    <location>
        <begin position="499"/>
        <end position="563"/>
    </location>
</feature>
<feature type="compositionally biased region" description="Basic residues" evidence="4">
    <location>
        <begin position="271"/>
        <end position="280"/>
    </location>
</feature>
<feature type="compositionally biased region" description="Basic and acidic residues" evidence="4">
    <location>
        <begin position="337"/>
        <end position="349"/>
    </location>
</feature>
<keyword evidence="3" id="KW-0539">Nucleus</keyword>
<protein>
    <recommendedName>
        <fullName evidence="5">GCF C-terminal domain-containing protein</fullName>
    </recommendedName>
</protein>
<feature type="compositionally biased region" description="Basic and acidic residues" evidence="4">
    <location>
        <begin position="61"/>
        <end position="107"/>
    </location>
</feature>
<comment type="similarity">
    <text evidence="2">Belongs to the GCF family.</text>
</comment>
<feature type="non-terminal residue" evidence="6">
    <location>
        <position position="1"/>
    </location>
</feature>
<dbReference type="Pfam" id="PF07842">
    <property type="entry name" value="GCFC"/>
    <property type="match status" value="1"/>
</dbReference>
<feature type="compositionally biased region" description="Acidic residues" evidence="4">
    <location>
        <begin position="14"/>
        <end position="23"/>
    </location>
</feature>
<dbReference type="InterPro" id="IPR012890">
    <property type="entry name" value="GCFC2-like"/>
</dbReference>
<accession>B5DEC6</accession>
<name>B5DEC6_XENTR</name>
<feature type="compositionally biased region" description="Basic and acidic residues" evidence="4">
    <location>
        <begin position="535"/>
        <end position="544"/>
    </location>
</feature>
<dbReference type="GO" id="GO:0005634">
    <property type="term" value="C:nucleus"/>
    <property type="evidence" value="ECO:0007669"/>
    <property type="project" value="UniProtKB-SubCell"/>
</dbReference>
<organism evidence="6">
    <name type="scientific">Xenopus tropicalis</name>
    <name type="common">Western clawed frog</name>
    <name type="synonym">Silurana tropicalis</name>
    <dbReference type="NCBI Taxonomy" id="8364"/>
    <lineage>
        <taxon>Eukaryota</taxon>
        <taxon>Metazoa</taxon>
        <taxon>Chordata</taxon>
        <taxon>Craniata</taxon>
        <taxon>Vertebrata</taxon>
        <taxon>Euteleostomi</taxon>
        <taxon>Amphibia</taxon>
        <taxon>Batrachia</taxon>
        <taxon>Anura</taxon>
        <taxon>Pipoidea</taxon>
        <taxon>Pipidae</taxon>
        <taxon>Xenopodinae</taxon>
        <taxon>Xenopus</taxon>
        <taxon>Silurana</taxon>
    </lineage>
</organism>
<proteinExistence type="evidence at transcript level"/>
<feature type="compositionally biased region" description="Acidic residues" evidence="4">
    <location>
        <begin position="190"/>
        <end position="200"/>
    </location>
</feature>
<feature type="compositionally biased region" description="Basic and acidic residues" evidence="4">
    <location>
        <begin position="231"/>
        <end position="243"/>
    </location>
</feature>
<dbReference type="InterPro" id="IPR022783">
    <property type="entry name" value="GCFC_dom"/>
</dbReference>
<evidence type="ECO:0000256" key="3">
    <source>
        <dbReference type="ARBA" id="ARBA00023242"/>
    </source>
</evidence>
<evidence type="ECO:0000256" key="2">
    <source>
        <dbReference type="ARBA" id="ARBA00010801"/>
    </source>
</evidence>
<feature type="domain" description="GCF C-terminal" evidence="5">
    <location>
        <begin position="586"/>
        <end position="794"/>
    </location>
</feature>
<dbReference type="AlphaFoldDB" id="B5DEC6"/>
<evidence type="ECO:0000259" key="5">
    <source>
        <dbReference type="Pfam" id="PF07842"/>
    </source>
</evidence>
<dbReference type="PANTHER" id="PTHR12214:SF4">
    <property type="entry name" value="INTRON LARGE COMPLEX COMPONENT GCFC2"/>
    <property type="match status" value="1"/>
</dbReference>
<dbReference type="GO" id="GO:0003677">
    <property type="term" value="F:DNA binding"/>
    <property type="evidence" value="ECO:0007669"/>
    <property type="project" value="InterPro"/>
</dbReference>